<reference evidence="3 4" key="1">
    <citation type="submission" date="2024-04" db="EMBL/GenBank/DDBJ databases">
        <authorList>
            <person name="Waldvogel A.-M."/>
            <person name="Schoenle A."/>
        </authorList>
    </citation>
    <scope>NUCLEOTIDE SEQUENCE [LARGE SCALE GENOMIC DNA]</scope>
</reference>
<evidence type="ECO:0000313" key="4">
    <source>
        <dbReference type="Proteomes" id="UP001497482"/>
    </source>
</evidence>
<dbReference type="InterPro" id="IPR046867">
    <property type="entry name" value="AldOxase/xan_DH_MoCoBD2"/>
</dbReference>
<evidence type="ECO:0000259" key="1">
    <source>
        <dbReference type="Pfam" id="PF00927"/>
    </source>
</evidence>
<dbReference type="GO" id="GO:0016491">
    <property type="term" value="F:oxidoreductase activity"/>
    <property type="evidence" value="ECO:0007669"/>
    <property type="project" value="InterPro"/>
</dbReference>
<accession>A0AAV2M4F4</accession>
<dbReference type="PANTHER" id="PTHR45444">
    <property type="entry name" value="XANTHINE DEHYDROGENASE"/>
    <property type="match status" value="1"/>
</dbReference>
<dbReference type="Pfam" id="PF00927">
    <property type="entry name" value="Transglut_C"/>
    <property type="match status" value="1"/>
</dbReference>
<dbReference type="Proteomes" id="UP001497482">
    <property type="component" value="Chromosome 6"/>
</dbReference>
<gene>
    <name evidence="3" type="ORF">KC01_LOCUS35215</name>
</gene>
<evidence type="ECO:0008006" key="5">
    <source>
        <dbReference type="Google" id="ProtNLM"/>
    </source>
</evidence>
<dbReference type="SUPFAM" id="SSF49309">
    <property type="entry name" value="Transglutaminase, two C-terminal domains"/>
    <property type="match status" value="2"/>
</dbReference>
<dbReference type="Pfam" id="PF20256">
    <property type="entry name" value="MoCoBD_2"/>
    <property type="match status" value="1"/>
</dbReference>
<dbReference type="AlphaFoldDB" id="A0AAV2M4F4"/>
<dbReference type="Gene3D" id="3.30.365.10">
    <property type="entry name" value="Aldehyde oxidase/xanthine dehydrogenase, molybdopterin binding domain"/>
    <property type="match status" value="2"/>
</dbReference>
<dbReference type="GO" id="GO:0003810">
    <property type="term" value="F:protein-glutamine gamma-glutamyltransferase activity"/>
    <property type="evidence" value="ECO:0007669"/>
    <property type="project" value="InterPro"/>
</dbReference>
<dbReference type="InterPro" id="IPR008958">
    <property type="entry name" value="Transglutaminase_C"/>
</dbReference>
<dbReference type="InterPro" id="IPR037165">
    <property type="entry name" value="AldOxase/xan_DH_Mopterin-bd_sf"/>
</dbReference>
<dbReference type="GO" id="GO:0005506">
    <property type="term" value="F:iron ion binding"/>
    <property type="evidence" value="ECO:0007669"/>
    <property type="project" value="InterPro"/>
</dbReference>
<dbReference type="InterPro" id="IPR016208">
    <property type="entry name" value="Ald_Oxase/xanthine_DH-like"/>
</dbReference>
<feature type="domain" description="Aldehyde oxidase/xanthine dehydrogenase second molybdopterin binding" evidence="2">
    <location>
        <begin position="144"/>
        <end position="311"/>
    </location>
</feature>
<protein>
    <recommendedName>
        <fullName evidence="5">Xanthine dehydrogenase</fullName>
    </recommendedName>
</protein>
<name>A0AAV2M4F4_KNICA</name>
<evidence type="ECO:0000313" key="3">
    <source>
        <dbReference type="EMBL" id="CAL1608250.1"/>
    </source>
</evidence>
<dbReference type="EMBL" id="OZ035828">
    <property type="protein sequence ID" value="CAL1608250.1"/>
    <property type="molecule type" value="Genomic_DNA"/>
</dbReference>
<proteinExistence type="predicted"/>
<sequence>MKIKEVSKLMNGEDVQMKLVLRSDASVPRPVSINISVTAMSYNGMPLAPIQSELKKEMLLPGKPLHVPVVVAFSEYCKPMLDSEVMKISAVVSDTSSPDQVYLVENDLVLLDPPLDIELLNEARVWREAVVEVAFANPVDQTLEKCSLTLPTAASASSDLNGAAVLKACDILNQRLLPYKDRDPHGTWESWVNAAYFDRVNLSANGFYRTPDLGYDFETNSGRAFNYFSYGVCCSEVEVDCLTGVHKNLSTTIVMDVGHSLNPAIDIGQVEGAFMQGVGLFTLEQLLYSPDGVLLTRGPGAYKIPGFGDIPTQLQVSLLRDAHNDKALYSSKAVGEPPLFLAASVFFALKDAIAAARLEAGLNGPFRLDSPATVERIRTACADRFTKMCPAAEEGTYRPWAVLV</sequence>
<dbReference type="InterPro" id="IPR013783">
    <property type="entry name" value="Ig-like_fold"/>
</dbReference>
<keyword evidence="4" id="KW-1185">Reference proteome</keyword>
<feature type="domain" description="Transglutaminase C-terminal" evidence="1">
    <location>
        <begin position="1"/>
        <end position="82"/>
    </location>
</feature>
<dbReference type="PANTHER" id="PTHR45444:SF3">
    <property type="entry name" value="XANTHINE DEHYDROGENASE"/>
    <property type="match status" value="1"/>
</dbReference>
<dbReference type="Gene3D" id="2.60.40.10">
    <property type="entry name" value="Immunoglobulins"/>
    <property type="match status" value="1"/>
</dbReference>
<organism evidence="3 4">
    <name type="scientific">Knipowitschia caucasica</name>
    <name type="common">Caucasian dwarf goby</name>
    <name type="synonym">Pomatoschistus caucasicus</name>
    <dbReference type="NCBI Taxonomy" id="637954"/>
    <lineage>
        <taxon>Eukaryota</taxon>
        <taxon>Metazoa</taxon>
        <taxon>Chordata</taxon>
        <taxon>Craniata</taxon>
        <taxon>Vertebrata</taxon>
        <taxon>Euteleostomi</taxon>
        <taxon>Actinopterygii</taxon>
        <taxon>Neopterygii</taxon>
        <taxon>Teleostei</taxon>
        <taxon>Neoteleostei</taxon>
        <taxon>Acanthomorphata</taxon>
        <taxon>Gobiaria</taxon>
        <taxon>Gobiiformes</taxon>
        <taxon>Gobioidei</taxon>
        <taxon>Gobiidae</taxon>
        <taxon>Gobiinae</taxon>
        <taxon>Knipowitschia</taxon>
    </lineage>
</organism>
<dbReference type="SUPFAM" id="SSF56003">
    <property type="entry name" value="Molybdenum cofactor-binding domain"/>
    <property type="match status" value="1"/>
</dbReference>
<dbReference type="FunFam" id="3.30.365.10:FF:000004">
    <property type="entry name" value="Xanthine dehydrogenase oxidase"/>
    <property type="match status" value="1"/>
</dbReference>
<dbReference type="InterPro" id="IPR036238">
    <property type="entry name" value="Transglutaminase_C_sf"/>
</dbReference>
<evidence type="ECO:0000259" key="2">
    <source>
        <dbReference type="Pfam" id="PF20256"/>
    </source>
</evidence>